<dbReference type="Pfam" id="PF23222">
    <property type="entry name" value="RRM_PARP14_1"/>
    <property type="match status" value="1"/>
</dbReference>
<evidence type="ECO:0000256" key="1">
    <source>
        <dbReference type="SAM" id="MobiDB-lite"/>
    </source>
</evidence>
<evidence type="ECO:0000259" key="2">
    <source>
        <dbReference type="Pfam" id="PF23222"/>
    </source>
</evidence>
<proteinExistence type="predicted"/>
<feature type="compositionally biased region" description="Polar residues" evidence="1">
    <location>
        <begin position="191"/>
        <end position="215"/>
    </location>
</feature>
<protein>
    <recommendedName>
        <fullName evidence="2">PAR14-like first RRM domain-containing protein</fullName>
    </recommendedName>
</protein>
<accession>A0A3B3Y0E6</accession>
<name>A0A3B3Y0E6_9TELE</name>
<feature type="region of interest" description="Disordered" evidence="1">
    <location>
        <begin position="284"/>
        <end position="339"/>
    </location>
</feature>
<reference evidence="3" key="2">
    <citation type="submission" date="2025-09" db="UniProtKB">
        <authorList>
            <consortium name="Ensembl"/>
        </authorList>
    </citation>
    <scope>IDENTIFICATION</scope>
</reference>
<keyword evidence="4" id="KW-1185">Reference proteome</keyword>
<dbReference type="AlphaFoldDB" id="A0A3B3Y0E6"/>
<dbReference type="InterPro" id="IPR057051">
    <property type="entry name" value="PARP14_RPM_1"/>
</dbReference>
<dbReference type="STRING" id="48701.ENSPMEP00000020766"/>
<dbReference type="InterPro" id="IPR012677">
    <property type="entry name" value="Nucleotide-bd_a/b_plait_sf"/>
</dbReference>
<dbReference type="Gene3D" id="3.30.70.330">
    <property type="match status" value="1"/>
</dbReference>
<dbReference type="Ensembl" id="ENSPMET00000030469.1">
    <property type="protein sequence ID" value="ENSPMEP00000020766.1"/>
    <property type="gene ID" value="ENSPMEG00000023969.1"/>
</dbReference>
<dbReference type="Proteomes" id="UP000261480">
    <property type="component" value="Unplaced"/>
</dbReference>
<feature type="domain" description="PAR14-like first RRM" evidence="2">
    <location>
        <begin position="17"/>
        <end position="71"/>
    </location>
</feature>
<dbReference type="PANTHER" id="PTHR15225">
    <property type="entry name" value="INTERFERON-INDUCED PROTEIN 35/NMI N-MYC/STAT INTERACTING PROTEIN"/>
    <property type="match status" value="1"/>
</dbReference>
<dbReference type="PANTHER" id="PTHR15225:SF8">
    <property type="entry name" value="RNA-BINDING PROTEIN 43"/>
    <property type="match status" value="1"/>
</dbReference>
<feature type="region of interest" description="Disordered" evidence="1">
    <location>
        <begin position="168"/>
        <end position="244"/>
    </location>
</feature>
<evidence type="ECO:0000313" key="3">
    <source>
        <dbReference type="Ensembl" id="ENSPMEP00000020766.1"/>
    </source>
</evidence>
<sequence length="493" mass="54821">PRLCQNKEKQNARRTVVVSGVPAVLEFSRMVDKLIIHFQSRRRSHGGDVEVVKYPTDMGGVAFVTFDKAEGKVAAACGGKSSHVRWRGKTILRRLVLYFDYDVFLYVAGATVDLSVFGSDQASLIKSLQSAHRSIRFQASPQQRKASIEGPFSAVSALKEDLIRRASHLRPSSQTAVGKPRASSPHPRLASKNSPTSCRSTEANREAANSSSLSKSPHHTREAREVQSLISKAETPKASLRQKVSNESLAGGSFRPAVGEEISTRLVSSSGLACFPMEETFTKRQRDYRSAQQPGRSDKISAIQSGANYMKDPGSPMRNSKFPQNDLRKGSTPSTSNAGTSEDILVDIHTFKYIEKFHKTELDRCLKDVDMTTKEVEGAGVMEILLSVKKQSGASSRTLKDALENLENMIFLWQSKLRVHVINYNKSAFFDKQKLIEMCNHVNYWCNNVLYLLENSCIKVIGPLANILLFSKELEDKMDKYSAVKPVIGKSRR</sequence>
<reference evidence="3" key="1">
    <citation type="submission" date="2025-08" db="UniProtKB">
        <authorList>
            <consortium name="Ensembl"/>
        </authorList>
    </citation>
    <scope>IDENTIFICATION</scope>
</reference>
<evidence type="ECO:0000313" key="4">
    <source>
        <dbReference type="Proteomes" id="UP000261480"/>
    </source>
</evidence>
<organism evidence="3 4">
    <name type="scientific">Poecilia mexicana</name>
    <dbReference type="NCBI Taxonomy" id="48701"/>
    <lineage>
        <taxon>Eukaryota</taxon>
        <taxon>Metazoa</taxon>
        <taxon>Chordata</taxon>
        <taxon>Craniata</taxon>
        <taxon>Vertebrata</taxon>
        <taxon>Euteleostomi</taxon>
        <taxon>Actinopterygii</taxon>
        <taxon>Neopterygii</taxon>
        <taxon>Teleostei</taxon>
        <taxon>Neoteleostei</taxon>
        <taxon>Acanthomorphata</taxon>
        <taxon>Ovalentaria</taxon>
        <taxon>Atherinomorphae</taxon>
        <taxon>Cyprinodontiformes</taxon>
        <taxon>Poeciliidae</taxon>
        <taxon>Poeciliinae</taxon>
        <taxon>Poecilia</taxon>
    </lineage>
</organism>